<dbReference type="AlphaFoldDB" id="A0A1R3KP27"/>
<organism evidence="2 3">
    <name type="scientific">Corchorus olitorius</name>
    <dbReference type="NCBI Taxonomy" id="93759"/>
    <lineage>
        <taxon>Eukaryota</taxon>
        <taxon>Viridiplantae</taxon>
        <taxon>Streptophyta</taxon>
        <taxon>Embryophyta</taxon>
        <taxon>Tracheophyta</taxon>
        <taxon>Spermatophyta</taxon>
        <taxon>Magnoliopsida</taxon>
        <taxon>eudicotyledons</taxon>
        <taxon>Gunneridae</taxon>
        <taxon>Pentapetalae</taxon>
        <taxon>rosids</taxon>
        <taxon>malvids</taxon>
        <taxon>Malvales</taxon>
        <taxon>Malvaceae</taxon>
        <taxon>Grewioideae</taxon>
        <taxon>Apeibeae</taxon>
        <taxon>Corchorus</taxon>
    </lineage>
</organism>
<evidence type="ECO:0000313" key="2">
    <source>
        <dbReference type="EMBL" id="OMP08758.1"/>
    </source>
</evidence>
<sequence length="61" mass="7062">MDPKLHKPKSVQKSPWKSKEEALTELAGFDSINFLSGLNYLHRRYIVHRDIKPSNRSLGLN</sequence>
<dbReference type="InterPro" id="IPR011009">
    <property type="entry name" value="Kinase-like_dom_sf"/>
</dbReference>
<dbReference type="PROSITE" id="PS50011">
    <property type="entry name" value="PROTEIN_KINASE_DOM"/>
    <property type="match status" value="1"/>
</dbReference>
<dbReference type="GO" id="GO:0005524">
    <property type="term" value="F:ATP binding"/>
    <property type="evidence" value="ECO:0007669"/>
    <property type="project" value="InterPro"/>
</dbReference>
<accession>A0A1R3KP27</accession>
<comment type="caution">
    <text evidence="2">The sequence shown here is derived from an EMBL/GenBank/DDBJ whole genome shotgun (WGS) entry which is preliminary data.</text>
</comment>
<keyword evidence="3" id="KW-1185">Reference proteome</keyword>
<dbReference type="SUPFAM" id="SSF56112">
    <property type="entry name" value="Protein kinase-like (PK-like)"/>
    <property type="match status" value="1"/>
</dbReference>
<evidence type="ECO:0000259" key="1">
    <source>
        <dbReference type="PROSITE" id="PS50011"/>
    </source>
</evidence>
<proteinExistence type="predicted"/>
<dbReference type="EMBL" id="AWUE01012618">
    <property type="protein sequence ID" value="OMP08758.1"/>
    <property type="molecule type" value="Genomic_DNA"/>
</dbReference>
<feature type="domain" description="Protein kinase" evidence="1">
    <location>
        <begin position="1"/>
        <end position="61"/>
    </location>
</feature>
<dbReference type="GO" id="GO:0004672">
    <property type="term" value="F:protein kinase activity"/>
    <property type="evidence" value="ECO:0007669"/>
    <property type="project" value="InterPro"/>
</dbReference>
<dbReference type="InterPro" id="IPR000719">
    <property type="entry name" value="Prot_kinase_dom"/>
</dbReference>
<dbReference type="Proteomes" id="UP000187203">
    <property type="component" value="Unassembled WGS sequence"/>
</dbReference>
<dbReference type="Gene3D" id="1.10.510.10">
    <property type="entry name" value="Transferase(Phosphotransferase) domain 1"/>
    <property type="match status" value="1"/>
</dbReference>
<evidence type="ECO:0000313" key="3">
    <source>
        <dbReference type="Proteomes" id="UP000187203"/>
    </source>
</evidence>
<reference evidence="3" key="1">
    <citation type="submission" date="2013-09" db="EMBL/GenBank/DDBJ databases">
        <title>Corchorus olitorius genome sequencing.</title>
        <authorList>
            <person name="Alam M."/>
            <person name="Haque M.S."/>
            <person name="Islam M.S."/>
            <person name="Emdad E.M."/>
            <person name="Islam M.M."/>
            <person name="Ahmed B."/>
            <person name="Halim A."/>
            <person name="Hossen Q.M.M."/>
            <person name="Hossain M.Z."/>
            <person name="Ahmed R."/>
            <person name="Khan M.M."/>
            <person name="Islam R."/>
            <person name="Rashid M.M."/>
            <person name="Khan S.A."/>
            <person name="Rahman M.S."/>
            <person name="Alam M."/>
            <person name="Yahiya A.S."/>
            <person name="Khan M.S."/>
            <person name="Azam M.S."/>
            <person name="Haque T."/>
            <person name="Lashkar M.Z.H."/>
            <person name="Akhand A.I."/>
            <person name="Morshed G."/>
            <person name="Roy S."/>
            <person name="Uddin K.S."/>
            <person name="Rabeya T."/>
            <person name="Hossain A.S."/>
            <person name="Chowdhury A."/>
            <person name="Snigdha A.R."/>
            <person name="Mortoza M.S."/>
            <person name="Matin S.A."/>
            <person name="Hoque S.M.E."/>
            <person name="Islam M.K."/>
            <person name="Roy D.K."/>
            <person name="Haider R."/>
            <person name="Moosa M.M."/>
            <person name="Elias S.M."/>
            <person name="Hasan A.M."/>
            <person name="Jahan S."/>
            <person name="Shafiuddin M."/>
            <person name="Mahmood N."/>
            <person name="Shommy N.S."/>
        </authorList>
    </citation>
    <scope>NUCLEOTIDE SEQUENCE [LARGE SCALE GENOMIC DNA]</scope>
    <source>
        <strain evidence="3">cv. O-4</strain>
    </source>
</reference>
<protein>
    <recommendedName>
        <fullName evidence="1">Protein kinase domain-containing protein</fullName>
    </recommendedName>
</protein>
<name>A0A1R3KP27_9ROSI</name>
<gene>
    <name evidence="2" type="ORF">COLO4_06137</name>
</gene>